<evidence type="ECO:0000256" key="1">
    <source>
        <dbReference type="SAM" id="SignalP"/>
    </source>
</evidence>
<evidence type="ECO:0000313" key="2">
    <source>
        <dbReference type="EMBL" id="MXV13899.1"/>
    </source>
</evidence>
<reference evidence="2 3" key="1">
    <citation type="submission" date="2019-11" db="EMBL/GenBank/DDBJ databases">
        <title>Pedobacter sp. HMF7056 Genome sequencing and assembly.</title>
        <authorList>
            <person name="Kang H."/>
            <person name="Kim H."/>
            <person name="Joh K."/>
        </authorList>
    </citation>
    <scope>NUCLEOTIDE SEQUENCE [LARGE SCALE GENOMIC DNA]</scope>
    <source>
        <strain evidence="2 3">HMF7056</strain>
    </source>
</reference>
<sequence length="345" mass="39352">MKLRILLTSVVLAWSVAAIAQTPNAYDLNVKLAEQYYRSGDFLKAAQSYSQAFFSNKNLGLITDRYKAACCWAMTNEVDSSFYQLEKIVKTGFYTNYHEIVTEPDLIVLHNDSRWKNIIMTIKALKDKERENLNLPVVAALDSVYVDDQFPRRVLMSIEKSGGLRSARWEAKAKEIMRQDSLNLPRITKILDQYGWLGKEEIGIEGNRTLFLVIQHADIKTQEKYLPMLRAAVISGKASASSLALLEDRVSLRQINKQIYGSQIGQNYFTGAYYVLPMDDPENVNKRRAAVGLEPLEGYVKQWGIAWSIEHYYKDLEMNKVPSSPGIRRLTPIKDKVTRPFPAVN</sequence>
<dbReference type="InterPro" id="IPR011990">
    <property type="entry name" value="TPR-like_helical_dom_sf"/>
</dbReference>
<comment type="caution">
    <text evidence="2">The sequence shown here is derived from an EMBL/GenBank/DDBJ whole genome shotgun (WGS) entry which is preliminary data.</text>
</comment>
<dbReference type="EMBL" id="WVHS01000001">
    <property type="protein sequence ID" value="MXV13899.1"/>
    <property type="molecule type" value="Genomic_DNA"/>
</dbReference>
<dbReference type="Pfam" id="PF20329">
    <property type="entry name" value="DUF6624"/>
    <property type="match status" value="1"/>
</dbReference>
<protein>
    <recommendedName>
        <fullName evidence="4">Tetratricopeptide repeat protein</fullName>
    </recommendedName>
</protein>
<gene>
    <name evidence="2" type="ORF">GS398_01175</name>
</gene>
<dbReference type="Proteomes" id="UP000451233">
    <property type="component" value="Unassembled WGS sequence"/>
</dbReference>
<keyword evidence="1" id="KW-0732">Signal</keyword>
<evidence type="ECO:0000313" key="3">
    <source>
        <dbReference type="Proteomes" id="UP000451233"/>
    </source>
</evidence>
<feature type="chain" id="PRO_5029792895" description="Tetratricopeptide repeat protein" evidence="1">
    <location>
        <begin position="21"/>
        <end position="345"/>
    </location>
</feature>
<dbReference type="AlphaFoldDB" id="A0A7K1XT09"/>
<dbReference type="SUPFAM" id="SSF48452">
    <property type="entry name" value="TPR-like"/>
    <property type="match status" value="1"/>
</dbReference>
<name>A0A7K1XT09_9SPHI</name>
<evidence type="ECO:0008006" key="4">
    <source>
        <dbReference type="Google" id="ProtNLM"/>
    </source>
</evidence>
<dbReference type="RefSeq" id="WP_160904923.1">
    <property type="nucleotide sequence ID" value="NZ_WVHS01000001.1"/>
</dbReference>
<organism evidence="2 3">
    <name type="scientific">Hufsiella ginkgonis</name>
    <dbReference type="NCBI Taxonomy" id="2695274"/>
    <lineage>
        <taxon>Bacteria</taxon>
        <taxon>Pseudomonadati</taxon>
        <taxon>Bacteroidota</taxon>
        <taxon>Sphingobacteriia</taxon>
        <taxon>Sphingobacteriales</taxon>
        <taxon>Sphingobacteriaceae</taxon>
        <taxon>Hufsiella</taxon>
    </lineage>
</organism>
<feature type="signal peptide" evidence="1">
    <location>
        <begin position="1"/>
        <end position="20"/>
    </location>
</feature>
<proteinExistence type="predicted"/>
<keyword evidence="3" id="KW-1185">Reference proteome</keyword>
<dbReference type="InterPro" id="IPR046732">
    <property type="entry name" value="DUF6624"/>
</dbReference>
<accession>A0A7K1XT09</accession>